<dbReference type="AlphaFoldDB" id="A0AA38IZT5"/>
<keyword evidence="1" id="KW-0472">Membrane</keyword>
<keyword evidence="3" id="KW-1185">Reference proteome</keyword>
<feature type="transmembrane region" description="Helical" evidence="1">
    <location>
        <begin position="229"/>
        <end position="254"/>
    </location>
</feature>
<name>A0AA38IZT5_9CUCU</name>
<feature type="transmembrane region" description="Helical" evidence="1">
    <location>
        <begin position="144"/>
        <end position="166"/>
    </location>
</feature>
<organism evidence="2 3">
    <name type="scientific">Zophobas morio</name>
    <dbReference type="NCBI Taxonomy" id="2755281"/>
    <lineage>
        <taxon>Eukaryota</taxon>
        <taxon>Metazoa</taxon>
        <taxon>Ecdysozoa</taxon>
        <taxon>Arthropoda</taxon>
        <taxon>Hexapoda</taxon>
        <taxon>Insecta</taxon>
        <taxon>Pterygota</taxon>
        <taxon>Neoptera</taxon>
        <taxon>Endopterygota</taxon>
        <taxon>Coleoptera</taxon>
        <taxon>Polyphaga</taxon>
        <taxon>Cucujiformia</taxon>
        <taxon>Tenebrionidae</taxon>
        <taxon>Zophobas</taxon>
    </lineage>
</organism>
<dbReference type="Proteomes" id="UP001168821">
    <property type="component" value="Unassembled WGS sequence"/>
</dbReference>
<feature type="transmembrane region" description="Helical" evidence="1">
    <location>
        <begin position="85"/>
        <end position="106"/>
    </location>
</feature>
<dbReference type="EMBL" id="JALNTZ010000002">
    <property type="protein sequence ID" value="KAJ3663994.1"/>
    <property type="molecule type" value="Genomic_DNA"/>
</dbReference>
<protein>
    <submittedName>
        <fullName evidence="2">Uncharacterized protein</fullName>
    </submittedName>
</protein>
<keyword evidence="1" id="KW-0812">Transmembrane</keyword>
<sequence>MATQPNSYPCWVCTMHLKYDICEYFFPFQFFCPHRSHRFSLKPCYKLLKPYLLLYVSFGLYLWYAVYSYFAYVSLACDTINSSCIMFVSDLVFVVGSTLIGVALLVKSKTNFLEIDSWLCIFEHLRDYDLQDMIDNQATAKFKFLRMFASGMVIAGGFSVFLWIFYAYDSLPGSFIRKSAICLCYIYQSLGLILLLQRTTLVGTILRQLKKNIGPKFRKQLSVKKYQNLLSVLHTNMSLLLGVIEVILFMWSLISTTSLIFNIFISIKYKDYDVPNLILLNLRTVVTFLSIVAILQMSEVDINRKVS</sequence>
<comment type="caution">
    <text evidence="2">The sequence shown here is derived from an EMBL/GenBank/DDBJ whole genome shotgun (WGS) entry which is preliminary data.</text>
</comment>
<accession>A0AA38IZT5</accession>
<evidence type="ECO:0000313" key="3">
    <source>
        <dbReference type="Proteomes" id="UP001168821"/>
    </source>
</evidence>
<feature type="transmembrane region" description="Helical" evidence="1">
    <location>
        <begin position="274"/>
        <end position="295"/>
    </location>
</feature>
<feature type="transmembrane region" description="Helical" evidence="1">
    <location>
        <begin position="52"/>
        <end position="73"/>
    </location>
</feature>
<gene>
    <name evidence="2" type="ORF">Zmor_008201</name>
</gene>
<evidence type="ECO:0000313" key="2">
    <source>
        <dbReference type="EMBL" id="KAJ3663994.1"/>
    </source>
</evidence>
<keyword evidence="1" id="KW-1133">Transmembrane helix</keyword>
<reference evidence="2" key="1">
    <citation type="journal article" date="2023" name="G3 (Bethesda)">
        <title>Whole genome assemblies of Zophobas morio and Tenebrio molitor.</title>
        <authorList>
            <person name="Kaur S."/>
            <person name="Stinson S.A."/>
            <person name="diCenzo G.C."/>
        </authorList>
    </citation>
    <scope>NUCLEOTIDE SEQUENCE</scope>
    <source>
        <strain evidence="2">QUZm001</strain>
    </source>
</reference>
<evidence type="ECO:0000256" key="1">
    <source>
        <dbReference type="SAM" id="Phobius"/>
    </source>
</evidence>
<proteinExistence type="predicted"/>